<comment type="function">
    <text evidence="4">Sliding clamp subunit that acts as a moving platform for DNA processing. Responsible for tethering the catalytic subunit of DNA polymerase and other proteins to DNA during high-speed replication.</text>
</comment>
<dbReference type="GO" id="GO:0006272">
    <property type="term" value="P:leading strand elongation"/>
    <property type="evidence" value="ECO:0007669"/>
    <property type="project" value="TreeGrafter"/>
</dbReference>
<dbReference type="Pfam" id="PF02747">
    <property type="entry name" value="PCNA_C"/>
    <property type="match status" value="1"/>
</dbReference>
<dbReference type="Gene3D" id="3.70.10.10">
    <property type="match status" value="1"/>
</dbReference>
<evidence type="ECO:0000313" key="9">
    <source>
        <dbReference type="EMBL" id="GGP21020.1"/>
    </source>
</evidence>
<comment type="similarity">
    <text evidence="1 4 5">Belongs to the PCNA family.</text>
</comment>
<dbReference type="CDD" id="cd00577">
    <property type="entry name" value="PCNA"/>
    <property type="match status" value="1"/>
</dbReference>
<dbReference type="NCBIfam" id="NF002221">
    <property type="entry name" value="PRK01115.1-4"/>
    <property type="match status" value="1"/>
</dbReference>
<dbReference type="OrthoDB" id="14749at2157"/>
<dbReference type="NCBIfam" id="TIGR00590">
    <property type="entry name" value="pcna"/>
    <property type="match status" value="1"/>
</dbReference>
<dbReference type="RefSeq" id="WP_188596444.1">
    <property type="nucleotide sequence ID" value="NZ_BMNL01000002.1"/>
</dbReference>
<dbReference type="GO" id="GO:0003677">
    <property type="term" value="F:DNA binding"/>
    <property type="evidence" value="ECO:0007669"/>
    <property type="project" value="UniProtKB-UniRule"/>
</dbReference>
<feature type="domain" description="Proliferating cell nuclear antigen PCNA N-terminal" evidence="7">
    <location>
        <begin position="14"/>
        <end position="114"/>
    </location>
</feature>
<organism evidence="9 10">
    <name type="scientific">Thermocladium modestius</name>
    <dbReference type="NCBI Taxonomy" id="62609"/>
    <lineage>
        <taxon>Archaea</taxon>
        <taxon>Thermoproteota</taxon>
        <taxon>Thermoprotei</taxon>
        <taxon>Thermoproteales</taxon>
        <taxon>Thermoproteaceae</taxon>
        <taxon>Thermocladium</taxon>
    </lineage>
</organism>
<protein>
    <recommendedName>
        <fullName evidence="4">DNA polymerase sliding clamp</fullName>
    </recommendedName>
    <alternativeName>
        <fullName evidence="4">Proliferating cell nuclear antigen homolog</fullName>
        <shortName evidence="4">PCNA</shortName>
    </alternativeName>
</protein>
<keyword evidence="10" id="KW-1185">Reference proteome</keyword>
<dbReference type="SUPFAM" id="SSF55979">
    <property type="entry name" value="DNA clamp"/>
    <property type="match status" value="2"/>
</dbReference>
<keyword evidence="3 4" id="KW-0238">DNA-binding</keyword>
<evidence type="ECO:0000256" key="5">
    <source>
        <dbReference type="RuleBase" id="RU003671"/>
    </source>
</evidence>
<dbReference type="InterPro" id="IPR022648">
    <property type="entry name" value="Pr_cel_nuc_antig_N"/>
</dbReference>
<dbReference type="InterPro" id="IPR022659">
    <property type="entry name" value="Pr_cel_nuc_antig_CS"/>
</dbReference>
<evidence type="ECO:0000313" key="10">
    <source>
        <dbReference type="Proteomes" id="UP000610960"/>
    </source>
</evidence>
<proteinExistence type="inferred from homology"/>
<comment type="caution">
    <text evidence="9">The sequence shown here is derived from an EMBL/GenBank/DDBJ whole genome shotgun (WGS) entry which is preliminary data.</text>
</comment>
<accession>A0A830GVK0</accession>
<comment type="function">
    <text evidence="6">Sliding clamp subunit. Responsible for tethering the catalytic subunit of DNA polymerase to DNA during high-speed replication.</text>
</comment>
<evidence type="ECO:0000259" key="7">
    <source>
        <dbReference type="Pfam" id="PF00705"/>
    </source>
</evidence>
<comment type="subunit">
    <text evidence="4">Homotrimer. The subunits circularize to form a toroid; DNA passes through its center. Replication factor C (RFC) is required to load the toroid on the DNA.</text>
</comment>
<dbReference type="PRINTS" id="PR00339">
    <property type="entry name" value="PCNACYCLIN"/>
</dbReference>
<feature type="domain" description="Proliferating cell nuclear antigen PCNA C-terminal" evidence="8">
    <location>
        <begin position="127"/>
        <end position="244"/>
    </location>
</feature>
<dbReference type="InterPro" id="IPR000730">
    <property type="entry name" value="Pr_cel_nuc_antig"/>
</dbReference>
<name>A0A830GVK0_9CREN</name>
<evidence type="ECO:0000256" key="6">
    <source>
        <dbReference type="RuleBase" id="RU003673"/>
    </source>
</evidence>
<evidence type="ECO:0000256" key="4">
    <source>
        <dbReference type="HAMAP-Rule" id="MF_00317"/>
    </source>
</evidence>
<sequence length="247" mass="27353">MRLIYPDAREWAAIVDAIAVLIEEATFSVAQDGLRLRALDPSRTSMVDLFIPKEAFEEYPDVGSEEHIGINFNDLKKVLKRSRKDDKVMLETDNGKLKVKLVGKAARTITMPMLDIGMEQLPTPKVVFTVTAKLASDALDQAIKDVEIIADAIKFEGKEDGIYVKASSDKGDVEVKFEKEGDVMFEYDLKETAAAVYSTDYLADAVARASSISDIVTLEFATQKPIALTFEIPMGGKLAYYIAPRMD</sequence>
<dbReference type="PANTHER" id="PTHR11352:SF0">
    <property type="entry name" value="PROLIFERATING CELL NUCLEAR ANTIGEN"/>
    <property type="match status" value="1"/>
</dbReference>
<dbReference type="Pfam" id="PF00705">
    <property type="entry name" value="PCNA_N"/>
    <property type="match status" value="1"/>
</dbReference>
<dbReference type="EMBL" id="BMNL01000002">
    <property type="protein sequence ID" value="GGP21020.1"/>
    <property type="molecule type" value="Genomic_DNA"/>
</dbReference>
<reference evidence="9" key="1">
    <citation type="journal article" date="2014" name="Int. J. Syst. Evol. Microbiol.">
        <title>Complete genome sequence of Corynebacterium casei LMG S-19264T (=DSM 44701T), isolated from a smear-ripened cheese.</title>
        <authorList>
            <consortium name="US DOE Joint Genome Institute (JGI-PGF)"/>
            <person name="Walter F."/>
            <person name="Albersmeier A."/>
            <person name="Kalinowski J."/>
            <person name="Ruckert C."/>
        </authorList>
    </citation>
    <scope>NUCLEOTIDE SEQUENCE</scope>
    <source>
        <strain evidence="9">JCM 10088</strain>
    </source>
</reference>
<dbReference type="Proteomes" id="UP000610960">
    <property type="component" value="Unassembled WGS sequence"/>
</dbReference>
<dbReference type="InterPro" id="IPR022649">
    <property type="entry name" value="Pr_cel_nuc_antig_C"/>
</dbReference>
<dbReference type="PROSITE" id="PS01251">
    <property type="entry name" value="PCNA_1"/>
    <property type="match status" value="1"/>
</dbReference>
<evidence type="ECO:0000259" key="8">
    <source>
        <dbReference type="Pfam" id="PF02747"/>
    </source>
</evidence>
<dbReference type="GO" id="GO:0030337">
    <property type="term" value="F:DNA polymerase processivity factor activity"/>
    <property type="evidence" value="ECO:0007669"/>
    <property type="project" value="UniProtKB-UniRule"/>
</dbReference>
<dbReference type="HAMAP" id="MF_00317">
    <property type="entry name" value="DNApol_clamp_arch"/>
    <property type="match status" value="1"/>
</dbReference>
<dbReference type="GO" id="GO:0006275">
    <property type="term" value="P:regulation of DNA replication"/>
    <property type="evidence" value="ECO:0007669"/>
    <property type="project" value="UniProtKB-UniRule"/>
</dbReference>
<dbReference type="InterPro" id="IPR046938">
    <property type="entry name" value="DNA_clamp_sf"/>
</dbReference>
<keyword evidence="2 4" id="KW-0235">DNA replication</keyword>
<dbReference type="PANTHER" id="PTHR11352">
    <property type="entry name" value="PROLIFERATING CELL NUCLEAR ANTIGEN"/>
    <property type="match status" value="1"/>
</dbReference>
<reference evidence="9" key="2">
    <citation type="submission" date="2020-09" db="EMBL/GenBank/DDBJ databases">
        <authorList>
            <person name="Sun Q."/>
            <person name="Ohkuma M."/>
        </authorList>
    </citation>
    <scope>NUCLEOTIDE SEQUENCE</scope>
    <source>
        <strain evidence="9">JCM 10088</strain>
    </source>
</reference>
<gene>
    <name evidence="4" type="primary">pcn</name>
    <name evidence="9" type="ORF">GCM10007981_11440</name>
</gene>
<evidence type="ECO:0000256" key="3">
    <source>
        <dbReference type="ARBA" id="ARBA00023125"/>
    </source>
</evidence>
<dbReference type="AlphaFoldDB" id="A0A830GVK0"/>
<evidence type="ECO:0000256" key="1">
    <source>
        <dbReference type="ARBA" id="ARBA00010462"/>
    </source>
</evidence>
<evidence type="ECO:0000256" key="2">
    <source>
        <dbReference type="ARBA" id="ARBA00022705"/>
    </source>
</evidence>